<gene>
    <name evidence="9" type="ORF">GPM918_LOCUS28444</name>
    <name evidence="10" type="ORF">SRO942_LOCUS28946</name>
</gene>
<dbReference type="InterPro" id="IPR008984">
    <property type="entry name" value="SMAD_FHA_dom_sf"/>
</dbReference>
<dbReference type="Pfam" id="PF00498">
    <property type="entry name" value="FHA"/>
    <property type="match status" value="1"/>
</dbReference>
<feature type="domain" description="Kinesin motor" evidence="8">
    <location>
        <begin position="1"/>
        <end position="257"/>
    </location>
</feature>
<keyword evidence="4 6" id="KW-0505">Motor protein</keyword>
<organism evidence="9 11">
    <name type="scientific">Didymodactylos carnosus</name>
    <dbReference type="NCBI Taxonomy" id="1234261"/>
    <lineage>
        <taxon>Eukaryota</taxon>
        <taxon>Metazoa</taxon>
        <taxon>Spiralia</taxon>
        <taxon>Gnathifera</taxon>
        <taxon>Rotifera</taxon>
        <taxon>Eurotatoria</taxon>
        <taxon>Bdelloidea</taxon>
        <taxon>Philodinida</taxon>
        <taxon>Philodinidae</taxon>
        <taxon>Didymodactylos</taxon>
    </lineage>
</organism>
<dbReference type="InterPro" id="IPR000253">
    <property type="entry name" value="FHA_dom"/>
</dbReference>
<keyword evidence="11" id="KW-1185">Reference proteome</keyword>
<dbReference type="AlphaFoldDB" id="A0A815DL40"/>
<dbReference type="PANTHER" id="PTHR47117">
    <property type="entry name" value="STAR-RELATED LIPID TRANSFER PROTEIN 9"/>
    <property type="match status" value="1"/>
</dbReference>
<proteinExistence type="inferred from homology"/>
<evidence type="ECO:0000256" key="3">
    <source>
        <dbReference type="ARBA" id="ARBA00023054"/>
    </source>
</evidence>
<dbReference type="GO" id="GO:0005524">
    <property type="term" value="F:ATP binding"/>
    <property type="evidence" value="ECO:0007669"/>
    <property type="project" value="UniProtKB-KW"/>
</dbReference>
<dbReference type="GO" id="GO:0005874">
    <property type="term" value="C:microtubule"/>
    <property type="evidence" value="ECO:0007669"/>
    <property type="project" value="UniProtKB-KW"/>
</dbReference>
<dbReference type="Proteomes" id="UP000681722">
    <property type="component" value="Unassembled WGS sequence"/>
</dbReference>
<evidence type="ECO:0000256" key="1">
    <source>
        <dbReference type="ARBA" id="ARBA00022741"/>
    </source>
</evidence>
<dbReference type="GO" id="GO:0007018">
    <property type="term" value="P:microtubule-based movement"/>
    <property type="evidence" value="ECO:0007669"/>
    <property type="project" value="InterPro"/>
</dbReference>
<comment type="caution">
    <text evidence="9">The sequence shown here is derived from an EMBL/GenBank/DDBJ whole genome shotgun (WGS) entry which is preliminary data.</text>
</comment>
<dbReference type="CDD" id="cd22709">
    <property type="entry name" value="FHA_KIF28P"/>
    <property type="match status" value="1"/>
</dbReference>
<dbReference type="FunFam" id="3.40.850.10:FF:000167">
    <property type="entry name" value="Uncharacterized protein"/>
    <property type="match status" value="1"/>
</dbReference>
<dbReference type="InterPro" id="IPR027417">
    <property type="entry name" value="P-loop_NTPase"/>
</dbReference>
<accession>A0A815DL40</accession>
<evidence type="ECO:0000256" key="6">
    <source>
        <dbReference type="RuleBase" id="RU000394"/>
    </source>
</evidence>
<evidence type="ECO:0000256" key="2">
    <source>
        <dbReference type="ARBA" id="ARBA00022840"/>
    </source>
</evidence>
<dbReference type="GO" id="GO:0008017">
    <property type="term" value="F:microtubule binding"/>
    <property type="evidence" value="ECO:0007669"/>
    <property type="project" value="InterPro"/>
</dbReference>
<evidence type="ECO:0000313" key="11">
    <source>
        <dbReference type="Proteomes" id="UP000663829"/>
    </source>
</evidence>
<dbReference type="SUPFAM" id="SSF52540">
    <property type="entry name" value="P-loop containing nucleoside triphosphate hydrolases"/>
    <property type="match status" value="1"/>
</dbReference>
<evidence type="ECO:0000256" key="4">
    <source>
        <dbReference type="ARBA" id="ARBA00023175"/>
    </source>
</evidence>
<evidence type="ECO:0000313" key="9">
    <source>
        <dbReference type="EMBL" id="CAF1299444.1"/>
    </source>
</evidence>
<dbReference type="InterPro" id="IPR019821">
    <property type="entry name" value="Kinesin_motor_CS"/>
</dbReference>
<feature type="non-terminal residue" evidence="9">
    <location>
        <position position="953"/>
    </location>
</feature>
<dbReference type="FunFam" id="2.60.200.20:FF:000034">
    <property type="entry name" value="kinesin-like protein KIF28P"/>
    <property type="match status" value="1"/>
</dbReference>
<dbReference type="InterPro" id="IPR001752">
    <property type="entry name" value="Kinesin_motor_dom"/>
</dbReference>
<dbReference type="Proteomes" id="UP000663829">
    <property type="component" value="Unassembled WGS sequence"/>
</dbReference>
<dbReference type="OrthoDB" id="3176171at2759"/>
<dbReference type="EMBL" id="CAJNOQ010012413">
    <property type="protein sequence ID" value="CAF1299444.1"/>
    <property type="molecule type" value="Genomic_DNA"/>
</dbReference>
<evidence type="ECO:0000256" key="5">
    <source>
        <dbReference type="PROSITE-ProRule" id="PRU00283"/>
    </source>
</evidence>
<dbReference type="Pfam" id="PF00225">
    <property type="entry name" value="Kinesin"/>
    <property type="match status" value="1"/>
</dbReference>
<dbReference type="Gene3D" id="2.60.200.20">
    <property type="match status" value="1"/>
</dbReference>
<reference evidence="9" key="1">
    <citation type="submission" date="2021-02" db="EMBL/GenBank/DDBJ databases">
        <authorList>
            <person name="Nowell W R."/>
        </authorList>
    </citation>
    <scope>NUCLEOTIDE SEQUENCE</scope>
</reference>
<keyword evidence="6" id="KW-0493">Microtubule</keyword>
<protein>
    <recommendedName>
        <fullName evidence="6">Kinesin-like protein</fullName>
    </recommendedName>
</protein>
<dbReference type="PRINTS" id="PR00380">
    <property type="entry name" value="KINESINHEAVY"/>
</dbReference>
<sequence length="953" mass="108048">SHDGFTELSTGILAVKDDSQYASQQKVFDDLGRDVSTVVYSLMVKQERFEVTLSMLEIYNEQVRDLLTKDSPKGGLNVRQNQTSGYFYAQGLRCTPVGSYSDIEKRIIEGTENRTIAATNMNATSSRAHTVVTITFDQILITDLGETKKTSVINLVDLAGSERASATGATGDRLKEGANINKSLSALGNVISALADLSSGSKRKIVVPYRDSVLTKLLQNALGGNSKTVMIAALSPADINYDETLSTLRYADRAKRIKNTVIINENPVEKLVRELKEENVRLKLLIDTGKYNFNIDPGLGATSQDVEKIRKDLEAEIHAQIRMNQQILLDTKTPWETKLKNARSDSGIRTSSADKKLPYLTNLNEDPMLSYVICYYLKLGETTIGSKQSTICLNGLGIQEKHAVIKFSSFDQITIEAASPGATIKVNGYNLKGSTQLEHKDRLMFGASHIYVFMNPFQTKSINSDIPSIITWDYAQKEVARAKGYNTSIGNLTKEQEETQEKVLNLLPTLSEVNVIAEELNKYRTFEIVVMPTASWEGINVKGSKVLIKMRNLLNQNAWFWDDIKFMNRNYIIKDHYQKFLDGEEDILYIKKEDDPFWEPVEDLLLGTANVFLQSLAYSLDFDDEICIVDYKGLEQGRLGITLSPCAANGKPIIEEQFVDQPEELLNKPYSFKLVMRHIEINDEKYSKGVRIRYRLFNEQEFTNTDVIGKQTMFANIKQTRIITVPSVDHNWLNFFENGCIIFQIYAVQEESKPDHRLFKMTTKELKIMEQKQEESNVLVQTNTMLPGDSKLKSELTLLQRKLNRLEQKEKCMQGKNDDDIEIYLFGSDEQDYLHDIEHQNTDKLKYWEEYHRKTSLKQRRSSVAFRNTSRLPLLPTVSPKPDILPSQQNGNLLSIVNDKNLLNSSASVKDIKSTQQQQDQNDIEMSMNDSNANLKTNSLLFNTKNSVSCSIQ</sequence>
<comment type="similarity">
    <text evidence="5 6">Belongs to the TRAFAC class myosin-kinesin ATPase superfamily. Kinesin family.</text>
</comment>
<dbReference type="SUPFAM" id="SSF49879">
    <property type="entry name" value="SMAD/FHA domain"/>
    <property type="match status" value="1"/>
</dbReference>
<dbReference type="GO" id="GO:0003777">
    <property type="term" value="F:microtubule motor activity"/>
    <property type="evidence" value="ECO:0007669"/>
    <property type="project" value="InterPro"/>
</dbReference>
<keyword evidence="1 6" id="KW-0547">Nucleotide-binding</keyword>
<evidence type="ECO:0000313" key="10">
    <source>
        <dbReference type="EMBL" id="CAF4120614.1"/>
    </source>
</evidence>
<dbReference type="SMART" id="SM00129">
    <property type="entry name" value="KISc"/>
    <property type="match status" value="1"/>
</dbReference>
<dbReference type="Gene3D" id="3.40.850.10">
    <property type="entry name" value="Kinesin motor domain"/>
    <property type="match status" value="1"/>
</dbReference>
<name>A0A815DL40_9BILA</name>
<keyword evidence="3 7" id="KW-0175">Coiled coil</keyword>
<comment type="caution">
    <text evidence="5">Lacks conserved residue(s) required for the propagation of feature annotation.</text>
</comment>
<feature type="coiled-coil region" evidence="7">
    <location>
        <begin position="789"/>
        <end position="816"/>
    </location>
</feature>
<dbReference type="PROSITE" id="PS50067">
    <property type="entry name" value="KINESIN_MOTOR_2"/>
    <property type="match status" value="1"/>
</dbReference>
<dbReference type="EMBL" id="CAJOBC010036686">
    <property type="protein sequence ID" value="CAF4120614.1"/>
    <property type="molecule type" value="Genomic_DNA"/>
</dbReference>
<evidence type="ECO:0000256" key="7">
    <source>
        <dbReference type="SAM" id="Coils"/>
    </source>
</evidence>
<dbReference type="InterPro" id="IPR036961">
    <property type="entry name" value="Kinesin_motor_dom_sf"/>
</dbReference>
<keyword evidence="2 6" id="KW-0067">ATP-binding</keyword>
<dbReference type="PROSITE" id="PS00411">
    <property type="entry name" value="KINESIN_MOTOR_1"/>
    <property type="match status" value="1"/>
</dbReference>
<evidence type="ECO:0000259" key="8">
    <source>
        <dbReference type="PROSITE" id="PS50067"/>
    </source>
</evidence>